<keyword evidence="10" id="KW-0812">Transmembrane</keyword>
<feature type="compositionally biased region" description="Low complexity" evidence="9">
    <location>
        <begin position="238"/>
        <end position="247"/>
    </location>
</feature>
<comment type="cofactor">
    <cofactor evidence="1">
        <name>FAD</name>
        <dbReference type="ChEBI" id="CHEBI:57692"/>
    </cofactor>
</comment>
<dbReference type="PANTHER" id="PTHR42737:SF7">
    <property type="entry name" value="THIOREDOXIN-DISULFIDE REDUCTASE"/>
    <property type="match status" value="1"/>
</dbReference>
<evidence type="ECO:0000313" key="14">
    <source>
        <dbReference type="Proteomes" id="UP000002630"/>
    </source>
</evidence>
<dbReference type="GO" id="GO:0006749">
    <property type="term" value="P:glutathione metabolic process"/>
    <property type="evidence" value="ECO:0007669"/>
    <property type="project" value="TreeGrafter"/>
</dbReference>
<feature type="region of interest" description="Disordered" evidence="9">
    <location>
        <begin position="227"/>
        <end position="298"/>
    </location>
</feature>
<feature type="region of interest" description="Disordered" evidence="9">
    <location>
        <begin position="98"/>
        <end position="149"/>
    </location>
</feature>
<dbReference type="OrthoDB" id="5956163at2759"/>
<dbReference type="EC" id="1.8.1.9" evidence="13"/>
<feature type="domain" description="FAD/NAD(P)-binding" evidence="12">
    <location>
        <begin position="306"/>
        <end position="660"/>
    </location>
</feature>
<dbReference type="SUPFAM" id="SSF51905">
    <property type="entry name" value="FAD/NAD(P)-binding domain"/>
    <property type="match status" value="1"/>
</dbReference>
<dbReference type="FunFam" id="3.50.50.60:FF:000012">
    <property type="entry name" value="Thioredoxin reductase 1, cytoplasmic"/>
    <property type="match status" value="1"/>
</dbReference>
<dbReference type="InterPro" id="IPR023753">
    <property type="entry name" value="FAD/NAD-binding_dom"/>
</dbReference>
<evidence type="ECO:0000259" key="12">
    <source>
        <dbReference type="Pfam" id="PF07992"/>
    </source>
</evidence>
<dbReference type="PROSITE" id="PS00076">
    <property type="entry name" value="PYRIDINE_REDOX_1"/>
    <property type="match status" value="1"/>
</dbReference>
<keyword evidence="6" id="KW-1015">Disulfide bond</keyword>
<gene>
    <name evidence="13" type="primary">TrxR</name>
    <name evidence="13" type="ORF">Esi_0024_0162</name>
</gene>
<keyword evidence="5 8" id="KW-0560">Oxidoreductase</keyword>
<dbReference type="PRINTS" id="PR00368">
    <property type="entry name" value="FADPNR"/>
</dbReference>
<dbReference type="EMBL" id="FN649740">
    <property type="protein sequence ID" value="CBN76987.1"/>
    <property type="molecule type" value="Genomic_DNA"/>
</dbReference>
<keyword evidence="14" id="KW-1185">Reference proteome</keyword>
<feature type="region of interest" description="Disordered" evidence="9">
    <location>
        <begin position="162"/>
        <end position="183"/>
    </location>
</feature>
<keyword evidence="10" id="KW-0472">Membrane</keyword>
<dbReference type="Gene3D" id="3.50.50.60">
    <property type="entry name" value="FAD/NAD(P)-binding domain"/>
    <property type="match status" value="2"/>
</dbReference>
<dbReference type="EMBL" id="FN648420">
    <property type="protein sequence ID" value="CBN76987.1"/>
    <property type="molecule type" value="Genomic_DNA"/>
</dbReference>
<keyword evidence="3 8" id="KW-0285">Flavoprotein</keyword>
<evidence type="ECO:0000256" key="6">
    <source>
        <dbReference type="ARBA" id="ARBA00023157"/>
    </source>
</evidence>
<dbReference type="SUPFAM" id="SSF55424">
    <property type="entry name" value="FAD/NAD-linked reductases, dimerisation (C-terminal) domain"/>
    <property type="match status" value="1"/>
</dbReference>
<dbReference type="GO" id="GO:0005829">
    <property type="term" value="C:cytosol"/>
    <property type="evidence" value="ECO:0007669"/>
    <property type="project" value="TreeGrafter"/>
</dbReference>
<dbReference type="GO" id="GO:0050660">
    <property type="term" value="F:flavin adenine dinucleotide binding"/>
    <property type="evidence" value="ECO:0007669"/>
    <property type="project" value="InterPro"/>
</dbReference>
<dbReference type="PRINTS" id="PR00411">
    <property type="entry name" value="PNDRDTASEI"/>
</dbReference>
<evidence type="ECO:0000256" key="9">
    <source>
        <dbReference type="SAM" id="MobiDB-lite"/>
    </source>
</evidence>
<dbReference type="InterPro" id="IPR016156">
    <property type="entry name" value="FAD/NAD-linked_Rdtase_dimer_sf"/>
</dbReference>
<evidence type="ECO:0000259" key="11">
    <source>
        <dbReference type="Pfam" id="PF02852"/>
    </source>
</evidence>
<dbReference type="eggNOG" id="KOG4716">
    <property type="taxonomic scope" value="Eukaryota"/>
</dbReference>
<feature type="transmembrane region" description="Helical" evidence="10">
    <location>
        <begin position="21"/>
        <end position="43"/>
    </location>
</feature>
<dbReference type="STRING" id="2880.D8LJA3"/>
<accession>D8LJA3</accession>
<evidence type="ECO:0000256" key="1">
    <source>
        <dbReference type="ARBA" id="ARBA00001974"/>
    </source>
</evidence>
<keyword evidence="7 8" id="KW-0676">Redox-active center</keyword>
<proteinExistence type="inferred from homology"/>
<evidence type="ECO:0000256" key="10">
    <source>
        <dbReference type="SAM" id="Phobius"/>
    </source>
</evidence>
<evidence type="ECO:0000313" key="13">
    <source>
        <dbReference type="EMBL" id="CBN76987.1"/>
    </source>
</evidence>
<dbReference type="InParanoid" id="D8LJA3"/>
<keyword evidence="10" id="KW-1133">Transmembrane helix</keyword>
<feature type="compositionally biased region" description="Basic and acidic residues" evidence="9">
    <location>
        <begin position="104"/>
        <end position="113"/>
    </location>
</feature>
<dbReference type="Pfam" id="PF02852">
    <property type="entry name" value="Pyr_redox_dim"/>
    <property type="match status" value="1"/>
</dbReference>
<dbReference type="GO" id="GO:0005739">
    <property type="term" value="C:mitochondrion"/>
    <property type="evidence" value="ECO:0007669"/>
    <property type="project" value="TreeGrafter"/>
</dbReference>
<name>D8LJA3_ECTSI</name>
<keyword evidence="4 8" id="KW-0274">FAD</keyword>
<dbReference type="PANTHER" id="PTHR42737">
    <property type="entry name" value="GLUTATHIONE REDUCTASE"/>
    <property type="match status" value="1"/>
</dbReference>
<dbReference type="AlphaFoldDB" id="D8LJA3"/>
<feature type="compositionally biased region" description="Basic residues" evidence="9">
    <location>
        <begin position="248"/>
        <end position="265"/>
    </location>
</feature>
<protein>
    <submittedName>
        <fullName evidence="13">Thioredoxin reductase</fullName>
        <ecNumber evidence="13">1.8.1.9</ecNumber>
    </submittedName>
</protein>
<dbReference type="GO" id="GO:0034599">
    <property type="term" value="P:cellular response to oxidative stress"/>
    <property type="evidence" value="ECO:0007669"/>
    <property type="project" value="TreeGrafter"/>
</dbReference>
<evidence type="ECO:0000256" key="3">
    <source>
        <dbReference type="ARBA" id="ARBA00022630"/>
    </source>
</evidence>
<sequence length="773" mass="81791">MPPPPPRPRPNRRPRQAAPRVAFLRAIATTAVFATAASTRWLLLAGATATGPAGARRGGALVFRVEGRPDDPEFARACGVVRGLEDLYGKERYLLQPVPVEDGGSSHDQEQRRASPRRRRPWIPRWFGGSAGRRKQSPQGGPAGETAPRSAVLCSIDRAPADDKTQAQGPAAGGHLSAAEESPAAVANTRVAIGGVDELLEFVRTSVLAGPRPFSFAFHEQSLGIQAAHRRKQRDESSALAAAVAAPPRRRKLLRLGSGRRRRRSTSSLKHGAPGGAPSPSGSAGAPPPGGGGGGASGVSPSEYDYDLVVIGGGSGGLACAKEAARLGKKVACLDFVKPSVMGSKWGLGGTCVNVGCIPKKLMHQAALLAGHAKDAPFFGWPAGPEGEDGSRLEEAGGVAGGEGKRSVTHDWEVMVQGVQNYIKGLNFKYRTDLRSKGVEYINALGRLQDAHTVVATDKNNKERVLSCGSVVVAVGGRPNQLPCEGGELAMTSDDIFALRTPPGKTLVVGASYVALECAGFLTGLGVDTTVMVRSILLRGFDQGIAERIGSFMEAEGTRFLRPAVPQRISKTEQGRLLVRWREGEGDDQTTKEEEFDTVLAATGRRADTQGLGLERLGVTLSNNGKMVCRNEETTVAGVFGIGDAVEGVPELTPSAVQAGRLLAMRLFGGEENVEVFHSAFTPLEWQMNSERPQNACYVKAVCDLTDSQRVVGLHFLGPNAGEVMQGFGVGIRLGMTMDDLRQLVGIHPTVAEELTLLQTTKRSGEPIEKSAC</sequence>
<evidence type="ECO:0000256" key="8">
    <source>
        <dbReference type="RuleBase" id="RU003691"/>
    </source>
</evidence>
<feature type="domain" description="Pyridine nucleotide-disulphide oxidoreductase dimerisation" evidence="11">
    <location>
        <begin position="673"/>
        <end position="756"/>
    </location>
</feature>
<reference evidence="13 14" key="1">
    <citation type="journal article" date="2010" name="Nature">
        <title>The Ectocarpus genome and the independent evolution of multicellularity in brown algae.</title>
        <authorList>
            <person name="Cock J.M."/>
            <person name="Sterck L."/>
            <person name="Rouze P."/>
            <person name="Scornet D."/>
            <person name="Allen A.E."/>
            <person name="Amoutzias G."/>
            <person name="Anthouard V."/>
            <person name="Artiguenave F."/>
            <person name="Aury J.M."/>
            <person name="Badger J.H."/>
            <person name="Beszteri B."/>
            <person name="Billiau K."/>
            <person name="Bonnet E."/>
            <person name="Bothwell J.H."/>
            <person name="Bowler C."/>
            <person name="Boyen C."/>
            <person name="Brownlee C."/>
            <person name="Carrano C.J."/>
            <person name="Charrier B."/>
            <person name="Cho G.Y."/>
            <person name="Coelho S.M."/>
            <person name="Collen J."/>
            <person name="Corre E."/>
            <person name="Da Silva C."/>
            <person name="Delage L."/>
            <person name="Delaroque N."/>
            <person name="Dittami S.M."/>
            <person name="Doulbeau S."/>
            <person name="Elias M."/>
            <person name="Farnham G."/>
            <person name="Gachon C.M."/>
            <person name="Gschloessl B."/>
            <person name="Heesch S."/>
            <person name="Jabbari K."/>
            <person name="Jubin C."/>
            <person name="Kawai H."/>
            <person name="Kimura K."/>
            <person name="Kloareg B."/>
            <person name="Kupper F.C."/>
            <person name="Lang D."/>
            <person name="Le Bail A."/>
            <person name="Leblanc C."/>
            <person name="Lerouge P."/>
            <person name="Lohr M."/>
            <person name="Lopez P.J."/>
            <person name="Martens C."/>
            <person name="Maumus F."/>
            <person name="Michel G."/>
            <person name="Miranda-Saavedra D."/>
            <person name="Morales J."/>
            <person name="Moreau H."/>
            <person name="Motomura T."/>
            <person name="Nagasato C."/>
            <person name="Napoli C.A."/>
            <person name="Nelson D.R."/>
            <person name="Nyvall-Collen P."/>
            <person name="Peters A.F."/>
            <person name="Pommier C."/>
            <person name="Potin P."/>
            <person name="Poulain J."/>
            <person name="Quesneville H."/>
            <person name="Read B."/>
            <person name="Rensing S.A."/>
            <person name="Ritter A."/>
            <person name="Rousvoal S."/>
            <person name="Samanta M."/>
            <person name="Samson G."/>
            <person name="Schroeder D.C."/>
            <person name="Segurens B."/>
            <person name="Strittmatter M."/>
            <person name="Tonon T."/>
            <person name="Tregear J.W."/>
            <person name="Valentin K."/>
            <person name="von Dassow P."/>
            <person name="Yamagishi T."/>
            <person name="Van de Peer Y."/>
            <person name="Wincker P."/>
        </authorList>
    </citation>
    <scope>NUCLEOTIDE SEQUENCE [LARGE SCALE GENOMIC DNA]</scope>
    <source>
        <strain evidence="14">Ec32 / CCAP1310/4</strain>
    </source>
</reference>
<feature type="region of interest" description="Disordered" evidence="9">
    <location>
        <begin position="385"/>
        <end position="404"/>
    </location>
</feature>
<dbReference type="InterPro" id="IPR004099">
    <property type="entry name" value="Pyr_nucl-diS_OxRdtase_dimer"/>
</dbReference>
<dbReference type="GO" id="GO:0045454">
    <property type="term" value="P:cell redox homeostasis"/>
    <property type="evidence" value="ECO:0007669"/>
    <property type="project" value="InterPro"/>
</dbReference>
<evidence type="ECO:0000256" key="2">
    <source>
        <dbReference type="ARBA" id="ARBA00007532"/>
    </source>
</evidence>
<dbReference type="GO" id="GO:0004362">
    <property type="term" value="F:glutathione-disulfide reductase (NADPH) activity"/>
    <property type="evidence" value="ECO:0007669"/>
    <property type="project" value="TreeGrafter"/>
</dbReference>
<comment type="similarity">
    <text evidence="2 8">Belongs to the class-I pyridine nucleotide-disulfide oxidoreductase family.</text>
</comment>
<dbReference type="InterPro" id="IPR036188">
    <property type="entry name" value="FAD/NAD-bd_sf"/>
</dbReference>
<evidence type="ECO:0000256" key="4">
    <source>
        <dbReference type="ARBA" id="ARBA00022827"/>
    </source>
</evidence>
<dbReference type="Proteomes" id="UP000002630">
    <property type="component" value="Linkage Group LG15"/>
</dbReference>
<dbReference type="GO" id="GO:0004791">
    <property type="term" value="F:thioredoxin-disulfide reductase (NADPH) activity"/>
    <property type="evidence" value="ECO:0007669"/>
    <property type="project" value="UniProtKB-EC"/>
</dbReference>
<evidence type="ECO:0000256" key="5">
    <source>
        <dbReference type="ARBA" id="ARBA00023002"/>
    </source>
</evidence>
<organism evidence="13 14">
    <name type="scientific">Ectocarpus siliculosus</name>
    <name type="common">Brown alga</name>
    <name type="synonym">Conferva siliculosa</name>
    <dbReference type="NCBI Taxonomy" id="2880"/>
    <lineage>
        <taxon>Eukaryota</taxon>
        <taxon>Sar</taxon>
        <taxon>Stramenopiles</taxon>
        <taxon>Ochrophyta</taxon>
        <taxon>PX clade</taxon>
        <taxon>Phaeophyceae</taxon>
        <taxon>Ectocarpales</taxon>
        <taxon>Ectocarpaceae</taxon>
        <taxon>Ectocarpus</taxon>
    </lineage>
</organism>
<dbReference type="Gene3D" id="3.30.390.30">
    <property type="match status" value="1"/>
</dbReference>
<dbReference type="Pfam" id="PF07992">
    <property type="entry name" value="Pyr_redox_2"/>
    <property type="match status" value="1"/>
</dbReference>
<feature type="compositionally biased region" description="Low complexity" evidence="9">
    <location>
        <begin position="266"/>
        <end position="285"/>
    </location>
</feature>
<dbReference type="InterPro" id="IPR046952">
    <property type="entry name" value="GSHR/TRXR-like"/>
</dbReference>
<dbReference type="OMA" id="YESVWAN"/>
<dbReference type="InterPro" id="IPR012999">
    <property type="entry name" value="Pyr_OxRdtase_I_AS"/>
</dbReference>
<evidence type="ECO:0000256" key="7">
    <source>
        <dbReference type="ARBA" id="ARBA00023284"/>
    </source>
</evidence>